<dbReference type="SMART" id="SM00047">
    <property type="entry name" value="LYZ2"/>
    <property type="match status" value="1"/>
</dbReference>
<gene>
    <name evidence="3" type="ORF">SAMN02745163_01241</name>
</gene>
<evidence type="ECO:0000256" key="1">
    <source>
        <dbReference type="SAM" id="SignalP"/>
    </source>
</evidence>
<accession>A0A1M6GBW1</accession>
<reference evidence="3 4" key="1">
    <citation type="submission" date="2016-11" db="EMBL/GenBank/DDBJ databases">
        <authorList>
            <person name="Jaros S."/>
            <person name="Januszkiewicz K."/>
            <person name="Wedrychowicz H."/>
        </authorList>
    </citation>
    <scope>NUCLEOTIDE SEQUENCE [LARGE SCALE GENOMIC DNA]</scope>
    <source>
        <strain evidence="3 4">DSM 21758</strain>
    </source>
</reference>
<evidence type="ECO:0000313" key="4">
    <source>
        <dbReference type="Proteomes" id="UP000184310"/>
    </source>
</evidence>
<feature type="domain" description="Mannosyl-glycoprotein endo-beta-N-acetylglucosamidase-like" evidence="2">
    <location>
        <begin position="515"/>
        <end position="688"/>
    </location>
</feature>
<evidence type="ECO:0000259" key="2">
    <source>
        <dbReference type="SMART" id="SM00047"/>
    </source>
</evidence>
<dbReference type="Pfam" id="PF01832">
    <property type="entry name" value="Glucosaminidase"/>
    <property type="match status" value="1"/>
</dbReference>
<dbReference type="GO" id="GO:0004040">
    <property type="term" value="F:amidase activity"/>
    <property type="evidence" value="ECO:0007669"/>
    <property type="project" value="InterPro"/>
</dbReference>
<dbReference type="Gene3D" id="1.10.530.10">
    <property type="match status" value="1"/>
</dbReference>
<keyword evidence="1" id="KW-0732">Signal</keyword>
<proteinExistence type="predicted"/>
<dbReference type="Proteomes" id="UP000184310">
    <property type="component" value="Unassembled WGS sequence"/>
</dbReference>
<dbReference type="InterPro" id="IPR002901">
    <property type="entry name" value="MGlyc_endo_b_GlcNAc-like_dom"/>
</dbReference>
<dbReference type="OrthoDB" id="9816557at2"/>
<feature type="chain" id="PRO_5012770845" evidence="1">
    <location>
        <begin position="30"/>
        <end position="700"/>
    </location>
</feature>
<dbReference type="RefSeq" id="WP_072985815.1">
    <property type="nucleotide sequence ID" value="NZ_FQZB01000006.1"/>
</dbReference>
<protein>
    <submittedName>
        <fullName evidence="3">Beta-N-acetylglucosaminidase</fullName>
    </submittedName>
</protein>
<dbReference type="AlphaFoldDB" id="A0A1M6GBW1"/>
<feature type="signal peptide" evidence="1">
    <location>
        <begin position="1"/>
        <end position="29"/>
    </location>
</feature>
<keyword evidence="4" id="KW-1185">Reference proteome</keyword>
<dbReference type="PROSITE" id="PS50890">
    <property type="entry name" value="PUA"/>
    <property type="match status" value="2"/>
</dbReference>
<evidence type="ECO:0000313" key="3">
    <source>
        <dbReference type="EMBL" id="SHJ07387.1"/>
    </source>
</evidence>
<dbReference type="STRING" id="1121302.SAMN02745163_01241"/>
<dbReference type="EMBL" id="FQZB01000006">
    <property type="protein sequence ID" value="SHJ07387.1"/>
    <property type="molecule type" value="Genomic_DNA"/>
</dbReference>
<sequence>MNRRKIKKIIAITIFSIALSLNIPVEAFASTNIVQNVSTNLQSGTPVSKTGTTEIRTYNALSSIQTKLDTSKVTVYNNVGKADVVIFKDLKAKDIVTIYALDGKTVLGRGIAANAGNLAVALMRQLNELTTKVLVSVKSENQNESEKLGVNYSLEGITAKLDASKAVVYNNVGKADVVIFKDLKAKDIVTIYALDGKTVLGRGTVANAGNLAVALTKQLDESTTKVLVSVKSENQNESQKLEVNYNTESVSSNLDISKVMIYDNSSKADVAIFKGLKAKDVVTIYSADGNTVLGRGTAAKAGDLAVALAKQIDESVLKALVSVKSENQKESAKLEVKYIVEEVTAKLDPTNVTIYNNVGKADVVIFKNLKAKDTVTIYALDGKTVLGRGTATKAGDLAVALTKQLDESALKVLVSVKSDTLKESDMVEANILGNPMGTNIKINYFDTNLTFNGFLNSQMNLATKAQVWNDGLWIDATKDQVSYYLNPNNFINDIGINQFLKLNYMDGITAQDLNSVLVGKGVLEGKGQAFLDAGKLYNVNPVYLVAHSFLETGNGTSKLATGISLNSIHESFGDINSKVVSLNKTVTVYNVYGYGAYDSNPDLWGSEKAYAQGWFTVEQAIIGGAKYISSGYINNTTYNQNTLYKMRWDLTTLSKNPSALYAHEYATDIGWAYKQSQIMKNIIIKMKSSIFYYEVPKFIQ</sequence>
<organism evidence="3 4">
    <name type="scientific">Clostridium cavendishii DSM 21758</name>
    <dbReference type="NCBI Taxonomy" id="1121302"/>
    <lineage>
        <taxon>Bacteria</taxon>
        <taxon>Bacillati</taxon>
        <taxon>Bacillota</taxon>
        <taxon>Clostridia</taxon>
        <taxon>Eubacteriales</taxon>
        <taxon>Clostridiaceae</taxon>
        <taxon>Clostridium</taxon>
    </lineage>
</organism>
<name>A0A1M6GBW1_9CLOT</name>